<dbReference type="EMBL" id="JBBPCC010000014">
    <property type="protein sequence ID" value="MEK8130438.1"/>
    <property type="molecule type" value="Genomic_DNA"/>
</dbReference>
<reference evidence="1 2" key="1">
    <citation type="submission" date="2024-04" db="EMBL/GenBank/DDBJ databases">
        <title>draft genome sequnece of Paenibacillus filicis.</title>
        <authorList>
            <person name="Kim D.-U."/>
        </authorList>
    </citation>
    <scope>NUCLEOTIDE SEQUENCE [LARGE SCALE GENOMIC DNA]</scope>
    <source>
        <strain evidence="1 2">KACC14197</strain>
    </source>
</reference>
<name>A0ABU9DRQ0_9BACL</name>
<dbReference type="Proteomes" id="UP001469365">
    <property type="component" value="Unassembled WGS sequence"/>
</dbReference>
<organism evidence="1 2">
    <name type="scientific">Paenibacillus filicis</name>
    <dbReference type="NCBI Taxonomy" id="669464"/>
    <lineage>
        <taxon>Bacteria</taxon>
        <taxon>Bacillati</taxon>
        <taxon>Bacillota</taxon>
        <taxon>Bacilli</taxon>
        <taxon>Bacillales</taxon>
        <taxon>Paenibacillaceae</taxon>
        <taxon>Paenibacillus</taxon>
    </lineage>
</organism>
<accession>A0ABU9DRQ0</accession>
<protein>
    <submittedName>
        <fullName evidence="1">Uncharacterized protein</fullName>
    </submittedName>
</protein>
<dbReference type="PROSITE" id="PS51257">
    <property type="entry name" value="PROKAR_LIPOPROTEIN"/>
    <property type="match status" value="1"/>
</dbReference>
<gene>
    <name evidence="1" type="ORF">WMW72_21245</name>
</gene>
<evidence type="ECO:0000313" key="1">
    <source>
        <dbReference type="EMBL" id="MEK8130438.1"/>
    </source>
</evidence>
<dbReference type="RefSeq" id="WP_341417576.1">
    <property type="nucleotide sequence ID" value="NZ_JBBPCC010000014.1"/>
</dbReference>
<proteinExistence type="predicted"/>
<keyword evidence="2" id="KW-1185">Reference proteome</keyword>
<sequence>MKGRWSISKIKLLITFLMVLVLVTSACESTKKMILIETTRTVLDKYQKDESYYLVLTNKSGKGESCTISLEDWLEIEKDKQYTFIVEKGDIKRLKK</sequence>
<evidence type="ECO:0000313" key="2">
    <source>
        <dbReference type="Proteomes" id="UP001469365"/>
    </source>
</evidence>
<comment type="caution">
    <text evidence="1">The sequence shown here is derived from an EMBL/GenBank/DDBJ whole genome shotgun (WGS) entry which is preliminary data.</text>
</comment>